<dbReference type="Pfam" id="PF08621">
    <property type="entry name" value="RPAP1_N"/>
    <property type="match status" value="1"/>
</dbReference>
<evidence type="ECO:0000313" key="5">
    <source>
        <dbReference type="EMBL" id="KXS20668.1"/>
    </source>
</evidence>
<dbReference type="OrthoDB" id="348201at2759"/>
<accession>A0A139AVC2</accession>
<comment type="similarity">
    <text evidence="1">Belongs to the RPAP1 family.</text>
</comment>
<protein>
    <recommendedName>
        <fullName evidence="7">RNA polymerase II-associated protein 1 C-terminal domain-containing protein</fullName>
    </recommendedName>
</protein>
<feature type="compositionally biased region" description="Basic and acidic residues" evidence="2">
    <location>
        <begin position="1"/>
        <end position="15"/>
    </location>
</feature>
<reference evidence="5 6" key="1">
    <citation type="journal article" date="2015" name="Genome Biol. Evol.">
        <title>Phylogenomic analyses indicate that early fungi evolved digesting cell walls of algal ancestors of land plants.</title>
        <authorList>
            <person name="Chang Y."/>
            <person name="Wang S."/>
            <person name="Sekimoto S."/>
            <person name="Aerts A.L."/>
            <person name="Choi C."/>
            <person name="Clum A."/>
            <person name="LaButti K.M."/>
            <person name="Lindquist E.A."/>
            <person name="Yee Ngan C."/>
            <person name="Ohm R.A."/>
            <person name="Salamov A.A."/>
            <person name="Grigoriev I.V."/>
            <person name="Spatafora J.W."/>
            <person name="Berbee M.L."/>
        </authorList>
    </citation>
    <scope>NUCLEOTIDE SEQUENCE [LARGE SCALE GENOMIC DNA]</scope>
    <source>
        <strain evidence="5 6">JEL478</strain>
    </source>
</reference>
<evidence type="ECO:0000256" key="1">
    <source>
        <dbReference type="ARBA" id="ARBA00009953"/>
    </source>
</evidence>
<proteinExistence type="inferred from homology"/>
<feature type="region of interest" description="Disordered" evidence="2">
    <location>
        <begin position="1"/>
        <end position="33"/>
    </location>
</feature>
<dbReference type="STRING" id="1344416.A0A139AVC2"/>
<dbReference type="Pfam" id="PF08620">
    <property type="entry name" value="RPAP1_C"/>
    <property type="match status" value="1"/>
</dbReference>
<dbReference type="AlphaFoldDB" id="A0A139AVC2"/>
<dbReference type="PANTHER" id="PTHR21483">
    <property type="entry name" value="RNA POLYMERASE II-ASSOCIATED PROTEIN 1"/>
    <property type="match status" value="1"/>
</dbReference>
<keyword evidence="6" id="KW-1185">Reference proteome</keyword>
<evidence type="ECO:0000259" key="4">
    <source>
        <dbReference type="Pfam" id="PF08621"/>
    </source>
</evidence>
<evidence type="ECO:0000313" key="6">
    <source>
        <dbReference type="Proteomes" id="UP000070544"/>
    </source>
</evidence>
<evidence type="ECO:0000256" key="2">
    <source>
        <dbReference type="SAM" id="MobiDB-lite"/>
    </source>
</evidence>
<name>A0A139AVC2_GONPJ</name>
<dbReference type="EMBL" id="KQ965735">
    <property type="protein sequence ID" value="KXS20668.1"/>
    <property type="molecule type" value="Genomic_DNA"/>
</dbReference>
<dbReference type="InterPro" id="IPR013930">
    <property type="entry name" value="RPAP1_N"/>
</dbReference>
<dbReference type="PANTHER" id="PTHR21483:SF18">
    <property type="entry name" value="RNA POLYMERASE II-ASSOCIATED PROTEIN 1"/>
    <property type="match status" value="1"/>
</dbReference>
<feature type="region of interest" description="Disordered" evidence="2">
    <location>
        <begin position="55"/>
        <end position="120"/>
    </location>
</feature>
<organism evidence="5 6">
    <name type="scientific">Gonapodya prolifera (strain JEL478)</name>
    <name type="common">Monoblepharis prolifera</name>
    <dbReference type="NCBI Taxonomy" id="1344416"/>
    <lineage>
        <taxon>Eukaryota</taxon>
        <taxon>Fungi</taxon>
        <taxon>Fungi incertae sedis</taxon>
        <taxon>Chytridiomycota</taxon>
        <taxon>Chytridiomycota incertae sedis</taxon>
        <taxon>Monoblepharidomycetes</taxon>
        <taxon>Monoblepharidales</taxon>
        <taxon>Gonapodyaceae</taxon>
        <taxon>Gonapodya</taxon>
    </lineage>
</organism>
<evidence type="ECO:0008006" key="7">
    <source>
        <dbReference type="Google" id="ProtNLM"/>
    </source>
</evidence>
<dbReference type="Proteomes" id="UP000070544">
    <property type="component" value="Unassembled WGS sequence"/>
</dbReference>
<gene>
    <name evidence="5" type="ORF">M427DRAFT_52255</name>
</gene>
<dbReference type="InterPro" id="IPR039913">
    <property type="entry name" value="RPAP1/Rba50"/>
</dbReference>
<feature type="domain" description="RPAP1 N-terminal" evidence="4">
    <location>
        <begin position="125"/>
        <end position="167"/>
    </location>
</feature>
<dbReference type="GO" id="GO:0006366">
    <property type="term" value="P:transcription by RNA polymerase II"/>
    <property type="evidence" value="ECO:0007669"/>
    <property type="project" value="InterPro"/>
</dbReference>
<evidence type="ECO:0000259" key="3">
    <source>
        <dbReference type="Pfam" id="PF08620"/>
    </source>
</evidence>
<sequence length="1205" mass="132227">MSIFRQRLERGRKEGQSANALQPEETALGNGGILGSSPILSATVTERSVILPPQIAEPLGDAPKGTGFPVAEHRSTFNPRSSATRLKLSAPLDAVQSAREVPHDALRSSAHGGPPTTTSIDLGAIERENLEKIRNMSKEDIERELSELAGAFDPDLLDFLKDRAEKKLTGRTGQTQNATITENTVDLQSPMGGHVAQATIVEPDQEKGPRPLLPAEKQPLAIPTLEDLRKYFPNEQLVNEKLRWTIDGPSPPSFDGNSDLLAPEKSHGVVFTTRFNLSGQPISPQVALSLPSTLALHHHADDPHSAGYTVTELLTLARSKVAAQKAVAGRAVAGVVTWCGMKTAGGSDSNNDWLSIEDATKILNHMLVQLSVPAVAVTFAADANTSVSVVGLQMILALIDASDLIIHNNEESFSTITELERVLHEDLWCGAVGIVELANPKYRMDLLQRLESTITNSDESHSATRTPSDPISGLLASSPVSLQSVLQSFLSTPESLVDKNILLEVVLKIAVRSPSFVQGFVSVLHSHCLTSNWPASVEKDTLRLETTLLILIVYLCGSVGDTPAYTVITSGTVTTLLRFLVTPVSQLSHIHIQHLVILLFRILFNRSPGTEEFSTLLRPVRDLVVSESVTIIRSLDGAPLAAWIGVLREMLGWAQRVDRRNAESSTDLGDEVIADEEDDARVQGGPAVAALCDELRPSLTICMTLTEKVFSSLGQPENVVLCSSLMIFLAAFFDASILVRPEKKKAREVLETWSKQTSSSGHLRREDCDRDATFLAAVLGLSAAVACKSLPNDDISFVARQVLKLQVCQRQKQGFSVWEVMRSRATRVFLSKWILYPHNNLPSPMRFATGYTTFWAFLPGEEELARAVGRSILYPSVLGGVLSSELCKLPFPNDYELDVGMFDALYWSKDGPNFGRASEGDEGDWNTWLPIKWNWPLQPLRQMVGAATEVNMIVVPVALAGWLESLSTQLDFSEILEPWGSDERSPSKLSTLLSTFLVRIPVDMEDGGGPEAPSEGAYRDSTVSALLGHFATKTFPHTRLDYDEALFSDVLTAFLQEAYGDRTFSIFVLRTLTCLNAAWWLSFWNNLVDQGSSKWRYAFREVKVGDIEFQPLREHLLGGKVQRSSFGGPGYDDVLRAIMSALGVLGEWDFEDRTGVEIDQWEGLYAIAVDLVCHDHPNVDSKWDGLPESVQRDIALYSKSHVSNF</sequence>
<dbReference type="InterPro" id="IPR013929">
    <property type="entry name" value="RPAP1_C"/>
</dbReference>
<feature type="domain" description="RPAP1 C-terminal" evidence="3">
    <location>
        <begin position="273"/>
        <end position="336"/>
    </location>
</feature>